<keyword evidence="1" id="KW-0812">Transmembrane</keyword>
<keyword evidence="1" id="KW-0472">Membrane</keyword>
<gene>
    <name evidence="2" type="ORF">CFP56_024224</name>
</gene>
<organism evidence="2">
    <name type="scientific">Quercus suber</name>
    <name type="common">Cork oak</name>
    <dbReference type="NCBI Taxonomy" id="58331"/>
    <lineage>
        <taxon>Eukaryota</taxon>
        <taxon>Viridiplantae</taxon>
        <taxon>Streptophyta</taxon>
        <taxon>Embryophyta</taxon>
        <taxon>Tracheophyta</taxon>
        <taxon>Spermatophyta</taxon>
        <taxon>Magnoliopsida</taxon>
        <taxon>eudicotyledons</taxon>
        <taxon>Gunneridae</taxon>
        <taxon>Pentapetalae</taxon>
        <taxon>rosids</taxon>
        <taxon>fabids</taxon>
        <taxon>Fagales</taxon>
        <taxon>Fagaceae</taxon>
        <taxon>Quercus</taxon>
    </lineage>
</organism>
<proteinExistence type="predicted"/>
<reference evidence="2" key="2">
    <citation type="journal article" date="2018" name="Sci. Data">
        <title>The draft genome sequence of cork oak.</title>
        <authorList>
            <person name="Ramos A.M."/>
            <person name="Usie A."/>
            <person name="Barbosa P."/>
            <person name="Barros P.M."/>
            <person name="Capote T."/>
            <person name="Chaves I."/>
            <person name="Simoes F."/>
            <person name="Abreu I."/>
            <person name="Carrasquinho I."/>
            <person name="Faro C."/>
            <person name="Guimaraes J.B."/>
            <person name="Mendonca D."/>
            <person name="Nobrega F."/>
            <person name="Rodrigues L."/>
            <person name="Saibo N.J.M."/>
            <person name="Varela M.C."/>
            <person name="Egas C."/>
            <person name="Matos J."/>
            <person name="Miguel C.M."/>
            <person name="Oliveira M.M."/>
            <person name="Ricardo C.P."/>
            <person name="Goncalves S."/>
        </authorList>
    </citation>
    <scope>NUCLEOTIDE SEQUENCE [LARGE SCALE GENOMIC DNA]</scope>
    <source>
        <strain evidence="2">HL8</strain>
    </source>
</reference>
<reference evidence="2" key="3">
    <citation type="submission" date="2023-07" db="EMBL/GenBank/DDBJ databases">
        <title>An improved reference 1 genome and first organelle genomes of Quercus suber.</title>
        <authorList>
            <consortium name="Genosuber Consortium"/>
            <person name="Usie A."/>
            <person name="Serra O."/>
            <person name="Barros P."/>
        </authorList>
    </citation>
    <scope>NUCLEOTIDE SEQUENCE</scope>
    <source>
        <strain evidence="2">HL8</strain>
        <tissue evidence="2">Leaves</tissue>
    </source>
</reference>
<sequence>MGPGSVFWFPYGFVNKIVLNYLISVCRRDSRTNPGTKILSALKIQLSFSLNPILKRSGSYS</sequence>
<accession>A0AAW0MD68</accession>
<dbReference type="EMBL" id="PKMF04000003">
    <property type="protein sequence ID" value="KAK7861146.1"/>
    <property type="molecule type" value="Genomic_DNA"/>
</dbReference>
<protein>
    <submittedName>
        <fullName evidence="2">Uncharacterized protein</fullName>
    </submittedName>
</protein>
<evidence type="ECO:0000313" key="2">
    <source>
        <dbReference type="EMBL" id="KAK7861146.1"/>
    </source>
</evidence>
<name>A0AAW0MD68_QUESU</name>
<comment type="caution">
    <text evidence="2">The sequence shown here is derived from an EMBL/GenBank/DDBJ whole genome shotgun (WGS) entry which is preliminary data.</text>
</comment>
<feature type="transmembrane region" description="Helical" evidence="1">
    <location>
        <begin position="6"/>
        <end position="23"/>
    </location>
</feature>
<evidence type="ECO:0000256" key="1">
    <source>
        <dbReference type="SAM" id="Phobius"/>
    </source>
</evidence>
<keyword evidence="1" id="KW-1133">Transmembrane helix</keyword>
<dbReference type="AlphaFoldDB" id="A0AAW0MD68"/>
<reference evidence="2" key="1">
    <citation type="submission" date="2017-12" db="EMBL/GenBank/DDBJ databases">
        <authorList>
            <person name="Barbosa P."/>
            <person name="Usie A."/>
            <person name="Ramos A.M."/>
        </authorList>
    </citation>
    <scope>NUCLEOTIDE SEQUENCE</scope>
    <source>
        <strain evidence="2">HL8</strain>
        <tissue evidence="2">Leaves</tissue>
    </source>
</reference>